<feature type="transmembrane region" description="Helical" evidence="6">
    <location>
        <begin position="45"/>
        <end position="63"/>
    </location>
</feature>
<gene>
    <name evidence="8" type="ORF">MKY91_04245</name>
</gene>
<dbReference type="InterPro" id="IPR051791">
    <property type="entry name" value="Pra-immunoreactive"/>
</dbReference>
<accession>A0ABU9VEP8</accession>
<comment type="caution">
    <text evidence="8">The sequence shown here is derived from an EMBL/GenBank/DDBJ whole genome shotgun (WGS) entry which is preliminary data.</text>
</comment>
<evidence type="ECO:0000256" key="4">
    <source>
        <dbReference type="ARBA" id="ARBA00022989"/>
    </source>
</evidence>
<dbReference type="RefSeq" id="WP_343129502.1">
    <property type="nucleotide sequence ID" value="NZ_JBCITK010000001.1"/>
</dbReference>
<evidence type="ECO:0000313" key="8">
    <source>
        <dbReference type="EMBL" id="MEN0642372.1"/>
    </source>
</evidence>
<evidence type="ECO:0000313" key="9">
    <source>
        <dbReference type="Proteomes" id="UP001418796"/>
    </source>
</evidence>
<evidence type="ECO:0000256" key="3">
    <source>
        <dbReference type="ARBA" id="ARBA00022692"/>
    </source>
</evidence>
<evidence type="ECO:0000256" key="2">
    <source>
        <dbReference type="ARBA" id="ARBA00022475"/>
    </source>
</evidence>
<dbReference type="EMBL" id="JBCITK010000001">
    <property type="protein sequence ID" value="MEN0642372.1"/>
    <property type="molecule type" value="Genomic_DNA"/>
</dbReference>
<keyword evidence="3 6" id="KW-0812">Transmembrane</keyword>
<comment type="subcellular location">
    <subcellularLocation>
        <location evidence="1">Cell membrane</location>
        <topology evidence="1">Multi-pass membrane protein</topology>
    </subcellularLocation>
</comment>
<feature type="transmembrane region" description="Helical" evidence="6">
    <location>
        <begin position="12"/>
        <end position="33"/>
    </location>
</feature>
<dbReference type="PANTHER" id="PTHR36115:SF9">
    <property type="entry name" value="LMO1584 PROTEIN"/>
    <property type="match status" value="1"/>
</dbReference>
<evidence type="ECO:0000256" key="1">
    <source>
        <dbReference type="ARBA" id="ARBA00004651"/>
    </source>
</evidence>
<evidence type="ECO:0000256" key="6">
    <source>
        <dbReference type="SAM" id="Phobius"/>
    </source>
</evidence>
<keyword evidence="2" id="KW-1003">Cell membrane</keyword>
<feature type="domain" description="RDD" evidence="7">
    <location>
        <begin position="5"/>
        <end position="127"/>
    </location>
</feature>
<keyword evidence="4 6" id="KW-1133">Transmembrane helix</keyword>
<dbReference type="Pfam" id="PF06271">
    <property type="entry name" value="RDD"/>
    <property type="match status" value="1"/>
</dbReference>
<feature type="transmembrane region" description="Helical" evidence="6">
    <location>
        <begin position="96"/>
        <end position="115"/>
    </location>
</feature>
<dbReference type="Proteomes" id="UP001418796">
    <property type="component" value="Unassembled WGS sequence"/>
</dbReference>
<reference evidence="8 9" key="1">
    <citation type="submission" date="2024-03" db="EMBL/GenBank/DDBJ databases">
        <title>Bacilli Hybrid Assemblies.</title>
        <authorList>
            <person name="Kovac J."/>
        </authorList>
    </citation>
    <scope>NUCLEOTIDE SEQUENCE [LARGE SCALE GENOMIC DNA]</scope>
    <source>
        <strain evidence="8 9">FSL R7-0666</strain>
    </source>
</reference>
<keyword evidence="9" id="KW-1185">Reference proteome</keyword>
<dbReference type="InterPro" id="IPR010432">
    <property type="entry name" value="RDD"/>
</dbReference>
<evidence type="ECO:0000256" key="5">
    <source>
        <dbReference type="ARBA" id="ARBA00023136"/>
    </source>
</evidence>
<evidence type="ECO:0000259" key="7">
    <source>
        <dbReference type="Pfam" id="PF06271"/>
    </source>
</evidence>
<protein>
    <submittedName>
        <fullName evidence="8">RDD family protein</fullName>
    </submittedName>
</protein>
<name>A0ABU9VEP8_9BACI</name>
<sequence length="138" mass="15664">MKQKPAGFWVRFFATFIDGFIVAVMSVILANIFQDSPGDLEESTSAFIFQLMYSVVGIIYLTASRFKGTPGKIILGLQVVKEDGERIGIGRSIGRFFAYILSATIFYVGYIMVAFREDKKSLHDMICHTRVVYRDIRE</sequence>
<organism evidence="8 9">
    <name type="scientific">Alkalicoccobacillus gibsonii</name>
    <dbReference type="NCBI Taxonomy" id="79881"/>
    <lineage>
        <taxon>Bacteria</taxon>
        <taxon>Bacillati</taxon>
        <taxon>Bacillota</taxon>
        <taxon>Bacilli</taxon>
        <taxon>Bacillales</taxon>
        <taxon>Bacillaceae</taxon>
        <taxon>Alkalicoccobacillus</taxon>
    </lineage>
</organism>
<proteinExistence type="predicted"/>
<keyword evidence="5 6" id="KW-0472">Membrane</keyword>
<dbReference type="PANTHER" id="PTHR36115">
    <property type="entry name" value="PROLINE-RICH ANTIGEN HOMOLOG-RELATED"/>
    <property type="match status" value="1"/>
</dbReference>